<evidence type="ECO:0000256" key="9">
    <source>
        <dbReference type="ARBA" id="ARBA00023128"/>
    </source>
</evidence>
<evidence type="ECO:0000256" key="7">
    <source>
        <dbReference type="ARBA" id="ARBA00022801"/>
    </source>
</evidence>
<dbReference type="GeneID" id="27705057"/>
<comment type="subcellular location">
    <subcellularLocation>
        <location evidence="1">Mitochondrion inner membrane</location>
        <topology evidence="1">Single-pass membrane protein</topology>
    </subcellularLocation>
</comment>
<dbReference type="PANTHER" id="PTHR46041">
    <property type="entry name" value="MITOCHONDRIAL INNER MEMBRANE PROTEASE SUBUNIT 2"/>
    <property type="match status" value="1"/>
</dbReference>
<dbReference type="InterPro" id="IPR019533">
    <property type="entry name" value="Peptidase_S26"/>
</dbReference>
<keyword evidence="10 13" id="KW-0472">Membrane</keyword>
<keyword evidence="16" id="KW-1185">Reference proteome</keyword>
<evidence type="ECO:0000256" key="3">
    <source>
        <dbReference type="ARBA" id="ARBA00013650"/>
    </source>
</evidence>
<feature type="domain" description="Peptidase S26" evidence="14">
    <location>
        <begin position="27"/>
        <end position="132"/>
    </location>
</feature>
<feature type="transmembrane region" description="Helical" evidence="13">
    <location>
        <begin position="27"/>
        <end position="49"/>
    </location>
</feature>
<evidence type="ECO:0000256" key="8">
    <source>
        <dbReference type="ARBA" id="ARBA00022989"/>
    </source>
</evidence>
<proteinExistence type="inferred from homology"/>
<keyword evidence="8 13" id="KW-1133">Transmembrane helix</keyword>
<feature type="active site" evidence="11">
    <location>
        <position position="56"/>
    </location>
</feature>
<keyword evidence="4" id="KW-0645">Protease</keyword>
<evidence type="ECO:0000256" key="6">
    <source>
        <dbReference type="ARBA" id="ARBA00022792"/>
    </source>
</evidence>
<accession>A0A0D2EAQ4</accession>
<evidence type="ECO:0000313" key="16">
    <source>
        <dbReference type="Proteomes" id="UP000053789"/>
    </source>
</evidence>
<evidence type="ECO:0000256" key="11">
    <source>
        <dbReference type="PIRSR" id="PIRSR600223-1"/>
    </source>
</evidence>
<dbReference type="OrthoDB" id="9996127at2759"/>
<keyword evidence="9" id="KW-0496">Mitochondrion</keyword>
<name>A0A0D2EAQ4_CLAB1</name>
<protein>
    <recommendedName>
        <fullName evidence="3">Mitochondrial inner membrane protease subunit 2</fullName>
    </recommendedName>
</protein>
<evidence type="ECO:0000259" key="14">
    <source>
        <dbReference type="Pfam" id="PF10502"/>
    </source>
</evidence>
<dbReference type="InterPro" id="IPR000223">
    <property type="entry name" value="Pept_S26A_signal_pept_1"/>
</dbReference>
<dbReference type="AlphaFoldDB" id="A0A0D2EAQ4"/>
<dbReference type="GO" id="GO:0006627">
    <property type="term" value="P:protein processing involved in protein targeting to mitochondrion"/>
    <property type="evidence" value="ECO:0007669"/>
    <property type="project" value="InterPro"/>
</dbReference>
<gene>
    <name evidence="15" type="ORF">Z519_12129</name>
</gene>
<dbReference type="PRINTS" id="PR00727">
    <property type="entry name" value="LEADERPTASE"/>
</dbReference>
<evidence type="ECO:0000256" key="13">
    <source>
        <dbReference type="SAM" id="Phobius"/>
    </source>
</evidence>
<reference evidence="15" key="1">
    <citation type="submission" date="2015-01" db="EMBL/GenBank/DDBJ databases">
        <title>The Genome Sequence of Cladophialophora bantiana CBS 173.52.</title>
        <authorList>
            <consortium name="The Broad Institute Genomics Platform"/>
            <person name="Cuomo C."/>
            <person name="de Hoog S."/>
            <person name="Gorbushina A."/>
            <person name="Stielow B."/>
            <person name="Teixiera M."/>
            <person name="Abouelleil A."/>
            <person name="Chapman S.B."/>
            <person name="Priest M."/>
            <person name="Young S.K."/>
            <person name="Wortman J."/>
            <person name="Nusbaum C."/>
            <person name="Birren B."/>
        </authorList>
    </citation>
    <scope>NUCLEOTIDE SEQUENCE [LARGE SCALE GENOMIC DNA]</scope>
    <source>
        <strain evidence="15">CBS 173.52</strain>
    </source>
</reference>
<dbReference type="Gene3D" id="2.10.109.10">
    <property type="entry name" value="Umud Fragment, subunit A"/>
    <property type="match status" value="1"/>
</dbReference>
<keyword evidence="6" id="KW-0999">Mitochondrion inner membrane</keyword>
<dbReference type="GO" id="GO:0006465">
    <property type="term" value="P:signal peptide processing"/>
    <property type="evidence" value="ECO:0007669"/>
    <property type="project" value="InterPro"/>
</dbReference>
<dbReference type="Pfam" id="PF10502">
    <property type="entry name" value="Peptidase_S26"/>
    <property type="match status" value="1"/>
</dbReference>
<keyword evidence="7" id="KW-0378">Hydrolase</keyword>
<dbReference type="SUPFAM" id="SSF51306">
    <property type="entry name" value="LexA/Signal peptidase"/>
    <property type="match status" value="1"/>
</dbReference>
<dbReference type="Proteomes" id="UP000053789">
    <property type="component" value="Unassembled WGS sequence"/>
</dbReference>
<dbReference type="InterPro" id="IPR037730">
    <property type="entry name" value="IMP2"/>
</dbReference>
<evidence type="ECO:0000256" key="4">
    <source>
        <dbReference type="ARBA" id="ARBA00022670"/>
    </source>
</evidence>
<evidence type="ECO:0000256" key="5">
    <source>
        <dbReference type="ARBA" id="ARBA00022692"/>
    </source>
</evidence>
<dbReference type="HOGENOM" id="CLU_048136_0_0_1"/>
<dbReference type="GO" id="GO:0042720">
    <property type="term" value="C:mitochondrial inner membrane peptidase complex"/>
    <property type="evidence" value="ECO:0007669"/>
    <property type="project" value="InterPro"/>
</dbReference>
<dbReference type="InterPro" id="IPR036286">
    <property type="entry name" value="LexA/Signal_pep-like_sf"/>
</dbReference>
<dbReference type="CDD" id="cd06530">
    <property type="entry name" value="S26_SPase_I"/>
    <property type="match status" value="1"/>
</dbReference>
<dbReference type="VEuPathDB" id="FungiDB:Z519_12129"/>
<feature type="region of interest" description="Disordered" evidence="12">
    <location>
        <begin position="302"/>
        <end position="328"/>
    </location>
</feature>
<evidence type="ECO:0000256" key="2">
    <source>
        <dbReference type="ARBA" id="ARBA00007066"/>
    </source>
</evidence>
<evidence type="ECO:0000313" key="15">
    <source>
        <dbReference type="EMBL" id="KIW87226.1"/>
    </source>
</evidence>
<dbReference type="RefSeq" id="XP_016613895.1">
    <property type="nucleotide sequence ID" value="XM_016769836.1"/>
</dbReference>
<feature type="active site" evidence="11">
    <location>
        <position position="121"/>
    </location>
</feature>
<dbReference type="EMBL" id="KN847005">
    <property type="protein sequence ID" value="KIW87226.1"/>
    <property type="molecule type" value="Genomic_DNA"/>
</dbReference>
<dbReference type="PANTHER" id="PTHR46041:SF2">
    <property type="entry name" value="MITOCHONDRIAL INNER MEMBRANE PROTEASE SUBUNIT 2"/>
    <property type="match status" value="1"/>
</dbReference>
<evidence type="ECO:0000256" key="10">
    <source>
        <dbReference type="ARBA" id="ARBA00023136"/>
    </source>
</evidence>
<sequence>MGLELVSKKSWKSHLQHTCIPASARNWIWRLFFIAPPLAVFLMSFPFTIMRVQGASMAPFFNINSAPDLPPTAPDIILVKKIKGIKALSNLTGYRLDRLRLERGQIVVFYAPHDPTKLAVKRVIGIPGDRIKPLPGYPGGDDPVIIPYNHVWVEGDANSRERSMDSNYFGPISQNMVFGLVIAVLTPWTSPVAVNWDEHDYPAKTSGRLEKDVVQQAKLDPDEEASQKDNPFADGRAAIELAMMRKNRDQLVTMMRDRSKFNRLKGIYERAQTELRRGNKESREVASELVEELQVLFESVGLNKDGSPIPPAMGSLGQGGENEQQDLERQKRLKVYLARQHQHSNEGIES</sequence>
<organism evidence="15 16">
    <name type="scientific">Cladophialophora bantiana (strain ATCC 10958 / CBS 173.52 / CDC B-1940 / NIH 8579)</name>
    <name type="common">Xylohypha bantiana</name>
    <dbReference type="NCBI Taxonomy" id="1442370"/>
    <lineage>
        <taxon>Eukaryota</taxon>
        <taxon>Fungi</taxon>
        <taxon>Dikarya</taxon>
        <taxon>Ascomycota</taxon>
        <taxon>Pezizomycotina</taxon>
        <taxon>Eurotiomycetes</taxon>
        <taxon>Chaetothyriomycetidae</taxon>
        <taxon>Chaetothyriales</taxon>
        <taxon>Herpotrichiellaceae</taxon>
        <taxon>Cladophialophora</taxon>
    </lineage>
</organism>
<keyword evidence="5 13" id="KW-0812">Transmembrane</keyword>
<comment type="similarity">
    <text evidence="2">Belongs to the peptidase S26 family. IMP2 subfamily.</text>
</comment>
<dbReference type="GO" id="GO:0004252">
    <property type="term" value="F:serine-type endopeptidase activity"/>
    <property type="evidence" value="ECO:0007669"/>
    <property type="project" value="InterPro"/>
</dbReference>
<evidence type="ECO:0000256" key="12">
    <source>
        <dbReference type="SAM" id="MobiDB-lite"/>
    </source>
</evidence>
<evidence type="ECO:0000256" key="1">
    <source>
        <dbReference type="ARBA" id="ARBA00004434"/>
    </source>
</evidence>